<evidence type="ECO:0000313" key="2">
    <source>
        <dbReference type="Proteomes" id="UP000275368"/>
    </source>
</evidence>
<organism evidence="1 2">
    <name type="scientific">Paenibacillus baekrokdamisoli</name>
    <dbReference type="NCBI Taxonomy" id="1712516"/>
    <lineage>
        <taxon>Bacteria</taxon>
        <taxon>Bacillati</taxon>
        <taxon>Bacillota</taxon>
        <taxon>Bacilli</taxon>
        <taxon>Bacillales</taxon>
        <taxon>Paenibacillaceae</taxon>
        <taxon>Paenibacillus</taxon>
    </lineage>
</organism>
<evidence type="ECO:0000313" key="1">
    <source>
        <dbReference type="EMBL" id="BBH22461.1"/>
    </source>
</evidence>
<name>A0A3G9J9E0_9BACL</name>
<dbReference type="KEGG" id="pbk:Back11_38060"/>
<dbReference type="SUPFAM" id="SSF53187">
    <property type="entry name" value="Zn-dependent exopeptidases"/>
    <property type="match status" value="1"/>
</dbReference>
<dbReference type="EMBL" id="AP019308">
    <property type="protein sequence ID" value="BBH22461.1"/>
    <property type="molecule type" value="Genomic_DNA"/>
</dbReference>
<reference evidence="1 2" key="1">
    <citation type="submission" date="2018-11" db="EMBL/GenBank/DDBJ databases">
        <title>Complete genome sequence of Paenibacillus baekrokdamisoli strain KCTC 33723.</title>
        <authorList>
            <person name="Kang S.W."/>
            <person name="Lee K.C."/>
            <person name="Kim K.K."/>
            <person name="Kim J.S."/>
            <person name="Kim D.S."/>
            <person name="Ko S.H."/>
            <person name="Yang S.H."/>
            <person name="Lee J.S."/>
        </authorList>
    </citation>
    <scope>NUCLEOTIDE SEQUENCE [LARGE SCALE GENOMIC DNA]</scope>
    <source>
        <strain evidence="1 2">KCTC 33723</strain>
    </source>
</reference>
<dbReference type="Gene3D" id="3.40.630.10">
    <property type="entry name" value="Zn peptidases"/>
    <property type="match status" value="2"/>
</dbReference>
<dbReference type="PANTHER" id="PTHR43808">
    <property type="entry name" value="ACETYLORNITHINE DEACETYLASE"/>
    <property type="match status" value="1"/>
</dbReference>
<protein>
    <recommendedName>
        <fullName evidence="3">Peptidase M20</fullName>
    </recommendedName>
</protein>
<dbReference type="Proteomes" id="UP000275368">
    <property type="component" value="Chromosome"/>
</dbReference>
<sequence>MTMNMIPESMEGFSSSELREAVEVIREAVDREELTHLILELGNIRSLAGYEKDAGDYVYEWMKREGLAPKRVGMIEDRFSVVGRLGGQDTSAGRNLLFTSHLDTESPQYNWRDSWKHRPGSVERPEWLEARLKDGVFSGRPVENDRGPMSCTLIAAKALKKAGLPLAGHLYVTASPGEIGPEHVEEFQGPTFHGKEIGAHYMLTHGGVAPDFAIAAEGTDFGITWMSCGHASYRIDIYGEDVFTPVLEHPPLLKDHPSPLVTVAIMIAALQRWAVEYEQVNTYRSHAGTAVPKVQISAIRGGDPHMMGSGSEVCAIYLEVNLTPKQSIADVQRQLEALMKAEGLEGRIEPIVYRQGFEADKDKIRGLYESINLASHSIGRGETALSHPIYSSMWRDHNVFNMFNIPSATYGPARFQPTVNDMVDAAIAYALTAWQICNSPKR</sequence>
<keyword evidence="2" id="KW-1185">Reference proteome</keyword>
<accession>A0A3G9J9E0</accession>
<dbReference type="InterPro" id="IPR050072">
    <property type="entry name" value="Peptidase_M20A"/>
</dbReference>
<dbReference type="AlphaFoldDB" id="A0A3G9J9E0"/>
<evidence type="ECO:0008006" key="3">
    <source>
        <dbReference type="Google" id="ProtNLM"/>
    </source>
</evidence>
<gene>
    <name evidence="1" type="ORF">Back11_38060</name>
</gene>
<proteinExistence type="predicted"/>